<proteinExistence type="predicted"/>
<evidence type="ECO:0000256" key="3">
    <source>
        <dbReference type="ARBA" id="ARBA00022692"/>
    </source>
</evidence>
<keyword evidence="8" id="KW-1185">Reference proteome</keyword>
<dbReference type="PANTHER" id="PTHR39087:SF2">
    <property type="entry name" value="UPF0104 MEMBRANE PROTEIN MJ1595"/>
    <property type="match status" value="1"/>
</dbReference>
<organism evidence="7 8">
    <name type="scientific">Chromatocurvus halotolerans</name>
    <dbReference type="NCBI Taxonomy" id="1132028"/>
    <lineage>
        <taxon>Bacteria</taxon>
        <taxon>Pseudomonadati</taxon>
        <taxon>Pseudomonadota</taxon>
        <taxon>Gammaproteobacteria</taxon>
        <taxon>Cellvibrionales</taxon>
        <taxon>Halieaceae</taxon>
        <taxon>Chromatocurvus</taxon>
    </lineage>
</organism>
<dbReference type="GO" id="GO:0005886">
    <property type="term" value="C:plasma membrane"/>
    <property type="evidence" value="ECO:0007669"/>
    <property type="project" value="UniProtKB-SubCell"/>
</dbReference>
<evidence type="ECO:0000313" key="7">
    <source>
        <dbReference type="EMBL" id="TCO75589.1"/>
    </source>
</evidence>
<protein>
    <submittedName>
        <fullName evidence="7">Uncharacterized protein (TIRG00374 family)</fullName>
    </submittedName>
</protein>
<dbReference type="AlphaFoldDB" id="A0A4R2KWF8"/>
<comment type="caution">
    <text evidence="7">The sequence shown here is derived from an EMBL/GenBank/DDBJ whole genome shotgun (WGS) entry which is preliminary data.</text>
</comment>
<keyword evidence="4 6" id="KW-1133">Transmembrane helix</keyword>
<gene>
    <name evidence="7" type="ORF">EV688_1076</name>
</gene>
<dbReference type="RefSeq" id="WP_162883898.1">
    <property type="nucleotide sequence ID" value="NZ_QQSW01000009.1"/>
</dbReference>
<evidence type="ECO:0000256" key="4">
    <source>
        <dbReference type="ARBA" id="ARBA00022989"/>
    </source>
</evidence>
<keyword evidence="5 6" id="KW-0472">Membrane</keyword>
<feature type="transmembrane region" description="Helical" evidence="6">
    <location>
        <begin position="55"/>
        <end position="70"/>
    </location>
</feature>
<evidence type="ECO:0000256" key="5">
    <source>
        <dbReference type="ARBA" id="ARBA00023136"/>
    </source>
</evidence>
<evidence type="ECO:0000256" key="1">
    <source>
        <dbReference type="ARBA" id="ARBA00004651"/>
    </source>
</evidence>
<evidence type="ECO:0000313" key="8">
    <source>
        <dbReference type="Proteomes" id="UP000294980"/>
    </source>
</evidence>
<reference evidence="7 8" key="1">
    <citation type="submission" date="2019-03" db="EMBL/GenBank/DDBJ databases">
        <title>Genomic Encyclopedia of Type Strains, Phase IV (KMG-IV): sequencing the most valuable type-strain genomes for metagenomic binning, comparative biology and taxonomic classification.</title>
        <authorList>
            <person name="Goeker M."/>
        </authorList>
    </citation>
    <scope>NUCLEOTIDE SEQUENCE [LARGE SCALE GENOMIC DNA]</scope>
    <source>
        <strain evidence="7 8">DSM 23344</strain>
    </source>
</reference>
<dbReference type="EMBL" id="SLWX01000007">
    <property type="protein sequence ID" value="TCO75589.1"/>
    <property type="molecule type" value="Genomic_DNA"/>
</dbReference>
<keyword evidence="2" id="KW-1003">Cell membrane</keyword>
<feature type="transmembrane region" description="Helical" evidence="6">
    <location>
        <begin position="311"/>
        <end position="331"/>
    </location>
</feature>
<dbReference type="Pfam" id="PF03706">
    <property type="entry name" value="LPG_synthase_TM"/>
    <property type="match status" value="1"/>
</dbReference>
<name>A0A4R2KWF8_9GAMM</name>
<dbReference type="InterPro" id="IPR022791">
    <property type="entry name" value="L-PG_synthase/AglD"/>
</dbReference>
<dbReference type="NCBIfam" id="TIGR00374">
    <property type="entry name" value="flippase-like domain"/>
    <property type="match status" value="1"/>
</dbReference>
<feature type="transmembrane region" description="Helical" evidence="6">
    <location>
        <begin position="18"/>
        <end position="35"/>
    </location>
</feature>
<feature type="transmembrane region" description="Helical" evidence="6">
    <location>
        <begin position="251"/>
        <end position="279"/>
    </location>
</feature>
<dbReference type="PANTHER" id="PTHR39087">
    <property type="entry name" value="UPF0104 MEMBRANE PROTEIN MJ1595"/>
    <property type="match status" value="1"/>
</dbReference>
<comment type="subcellular location">
    <subcellularLocation>
        <location evidence="1">Cell membrane</location>
        <topology evidence="1">Multi-pass membrane protein</topology>
    </subcellularLocation>
</comment>
<evidence type="ECO:0000256" key="2">
    <source>
        <dbReference type="ARBA" id="ARBA00022475"/>
    </source>
</evidence>
<dbReference type="Proteomes" id="UP000294980">
    <property type="component" value="Unassembled WGS sequence"/>
</dbReference>
<evidence type="ECO:0000256" key="6">
    <source>
        <dbReference type="SAM" id="Phobius"/>
    </source>
</evidence>
<accession>A0A4R2KWF8</accession>
<sequence>MTQRSGLHHTDNITRKSAVTLVLWLLALGLFAWTLRQLPLGDSVSQLALLSPPDWLLWFLVNVVILYLAVKRWQLLGQALLASLPLASLFRLRQAGSTVSFLTPGPHFGGEPLQLYWLHRYYGTPMHRAVATLGLDRFVETGTNLAVLLAGVLMLLGTTLLPVQEWLLVTVILAAVLCVMLLAAALVLRHPDWLARHCSPLAERLRAAVTGMRGDRMIGSNDENVRQKGRGGWQALVALLRDALSGHRPKLWLALLLSLAGWVALLIELAMLLGFLGLAVSPTDVVLVMLGMRLAMLLPVPGGIGTIEASLVWSFQYLGFPASAAIGLIALIRLRDALVLLIGAGCLFSFYRAGHYSEPAVLAE</sequence>
<feature type="transmembrane region" description="Helical" evidence="6">
    <location>
        <begin position="167"/>
        <end position="188"/>
    </location>
</feature>
<feature type="transmembrane region" description="Helical" evidence="6">
    <location>
        <begin position="143"/>
        <end position="161"/>
    </location>
</feature>
<feature type="transmembrane region" description="Helical" evidence="6">
    <location>
        <begin position="337"/>
        <end position="354"/>
    </location>
</feature>
<keyword evidence="3 6" id="KW-0812">Transmembrane</keyword>